<keyword evidence="2" id="KW-0472">Membrane</keyword>
<keyword evidence="5" id="KW-1185">Reference proteome</keyword>
<feature type="region of interest" description="Disordered" evidence="1">
    <location>
        <begin position="340"/>
        <end position="369"/>
    </location>
</feature>
<feature type="region of interest" description="Disordered" evidence="1">
    <location>
        <begin position="580"/>
        <end position="603"/>
    </location>
</feature>
<dbReference type="OrthoDB" id="2020419at2759"/>
<organism evidence="3">
    <name type="scientific">Puccinia triticina (isolate 1-1 / race 1 (BBBD))</name>
    <name type="common">Brown leaf rust fungus</name>
    <dbReference type="NCBI Taxonomy" id="630390"/>
    <lineage>
        <taxon>Eukaryota</taxon>
        <taxon>Fungi</taxon>
        <taxon>Dikarya</taxon>
        <taxon>Basidiomycota</taxon>
        <taxon>Pucciniomycotina</taxon>
        <taxon>Pucciniomycetes</taxon>
        <taxon>Pucciniales</taxon>
        <taxon>Pucciniaceae</taxon>
        <taxon>Puccinia</taxon>
    </lineage>
</organism>
<gene>
    <name evidence="3" type="ORF">PTTG_07317</name>
</gene>
<reference evidence="3" key="1">
    <citation type="submission" date="2009-11" db="EMBL/GenBank/DDBJ databases">
        <authorList>
            <consortium name="The Broad Institute Genome Sequencing Platform"/>
            <person name="Ward D."/>
            <person name="Feldgarden M."/>
            <person name="Earl A."/>
            <person name="Young S.K."/>
            <person name="Zeng Q."/>
            <person name="Koehrsen M."/>
            <person name="Alvarado L."/>
            <person name="Berlin A."/>
            <person name="Bochicchio J."/>
            <person name="Borenstein D."/>
            <person name="Chapman S.B."/>
            <person name="Chen Z."/>
            <person name="Engels R."/>
            <person name="Freedman E."/>
            <person name="Gellesch M."/>
            <person name="Goldberg J."/>
            <person name="Griggs A."/>
            <person name="Gujja S."/>
            <person name="Heilman E."/>
            <person name="Heiman D."/>
            <person name="Hepburn T."/>
            <person name="Howarth C."/>
            <person name="Jen D."/>
            <person name="Larson L."/>
            <person name="Lewis B."/>
            <person name="Mehta T."/>
            <person name="Park D."/>
            <person name="Pearson M."/>
            <person name="Roberts A."/>
            <person name="Saif S."/>
            <person name="Shea T."/>
            <person name="Shenoy N."/>
            <person name="Sisk P."/>
            <person name="Stolte C."/>
            <person name="Sykes S."/>
            <person name="Thomson T."/>
            <person name="Walk T."/>
            <person name="White J."/>
            <person name="Yandava C."/>
            <person name="Izard J."/>
            <person name="Baranova O.V."/>
            <person name="Blanton J.M."/>
            <person name="Tanner A.C."/>
            <person name="Dewhirst F.E."/>
            <person name="Haas B."/>
            <person name="Nusbaum C."/>
            <person name="Birren B."/>
        </authorList>
    </citation>
    <scope>NUCLEOTIDE SEQUENCE [LARGE SCALE GENOMIC DNA]</scope>
    <source>
        <strain evidence="3">1-1 BBBD Race 1</strain>
    </source>
</reference>
<dbReference type="EnsemblFungi" id="PTTG_07317-t43_1">
    <property type="protein sequence ID" value="PTTG_07317-t43_1-p1"/>
    <property type="gene ID" value="PTTG_07317"/>
</dbReference>
<protein>
    <submittedName>
        <fullName evidence="3 4">Uncharacterized protein</fullName>
    </submittedName>
</protein>
<keyword evidence="2" id="KW-1133">Transmembrane helix</keyword>
<name>A0A180GZY8_PUCT1</name>
<reference evidence="4 5" key="3">
    <citation type="journal article" date="2017" name="G3 (Bethesda)">
        <title>Comparative analysis highlights variable genome content of wheat rusts and divergence of the mating loci.</title>
        <authorList>
            <person name="Cuomo C.A."/>
            <person name="Bakkeren G."/>
            <person name="Khalil H.B."/>
            <person name="Panwar V."/>
            <person name="Joly D."/>
            <person name="Linning R."/>
            <person name="Sakthikumar S."/>
            <person name="Song X."/>
            <person name="Adiconis X."/>
            <person name="Fan L."/>
            <person name="Goldberg J.M."/>
            <person name="Levin J.Z."/>
            <person name="Young S."/>
            <person name="Zeng Q."/>
            <person name="Anikster Y."/>
            <person name="Bruce M."/>
            <person name="Wang M."/>
            <person name="Yin C."/>
            <person name="McCallum B."/>
            <person name="Szabo L.J."/>
            <person name="Hulbert S."/>
            <person name="Chen X."/>
            <person name="Fellers J.P."/>
        </authorList>
    </citation>
    <scope>NUCLEOTIDE SEQUENCE</scope>
    <source>
        <strain evidence="4">isolate 1-1 / race 1 (BBBD)</strain>
        <strain evidence="5">Isolate 1-1 / race 1 (BBBD)</strain>
    </source>
</reference>
<proteinExistence type="predicted"/>
<dbReference type="EMBL" id="ADAS02000010">
    <property type="protein sequence ID" value="OAV97878.1"/>
    <property type="molecule type" value="Genomic_DNA"/>
</dbReference>
<accession>A0A180GZY8</accession>
<evidence type="ECO:0000313" key="4">
    <source>
        <dbReference type="EnsemblFungi" id="PTTG_07317-t43_1-p1"/>
    </source>
</evidence>
<reference evidence="3" key="2">
    <citation type="submission" date="2016-05" db="EMBL/GenBank/DDBJ databases">
        <title>Comparative analysis highlights variable genome content of wheat rusts and divergence of the mating loci.</title>
        <authorList>
            <person name="Cuomo C.A."/>
            <person name="Bakkeren G."/>
            <person name="Szabo L."/>
            <person name="Khalil H."/>
            <person name="Joly D."/>
            <person name="Goldberg J."/>
            <person name="Young S."/>
            <person name="Zeng Q."/>
            <person name="Fellers J."/>
        </authorList>
    </citation>
    <scope>NUCLEOTIDE SEQUENCE [LARGE SCALE GENOMIC DNA]</scope>
    <source>
        <strain evidence="3">1-1 BBBD Race 1</strain>
    </source>
</reference>
<evidence type="ECO:0000256" key="2">
    <source>
        <dbReference type="SAM" id="Phobius"/>
    </source>
</evidence>
<feature type="region of interest" description="Disordered" evidence="1">
    <location>
        <begin position="488"/>
        <end position="518"/>
    </location>
</feature>
<reference evidence="4" key="4">
    <citation type="submission" date="2025-05" db="UniProtKB">
        <authorList>
            <consortium name="EnsemblFungi"/>
        </authorList>
    </citation>
    <scope>IDENTIFICATION</scope>
    <source>
        <strain evidence="4">isolate 1-1 / race 1 (BBBD)</strain>
    </source>
</reference>
<sequence length="710" mass="78850">MSTLPTRRPPPASSRITHSLNRLSQPAQPSPISHILLIRPSRRIRWLTLLTLLTLLLLLLLYRPRLTPHYSDGLLARKKSEPIPTVSRDVLDVLEELDQDQRDDEQKAIQEMTSNSNNNPDPDPDPGLPRVTALPTDHRHSTKKQSCPDQLAAPCRFLIAGYIGEQETKAQIHLHQLGLLARALNRTLVLPQLSQSRMGSCLEHPFDLYYRPDALSRLGISTLSHASFTRWAAAAPTDQPPSARLLAIIDHNQLPSAPPQGSVSYDHTTPARDTLAFLAQERQFCLRNNAPINPKHPSKQLTLNFQPFPPLTIVSPLRWQKSAAGRDKFAKLIIDSARQSDAISPPPAQANRDMSPDKRSLFTGGSEPPQEAIIPDALVVNYELRYPFLDPSSTTSQLLLQYGSTTQPPAADLKPFEHFPYAPAWVQLAESLLAQAPALVGLHWRQENIPVPDLQRCASSLLLTLDSLKTAYPSLEAVYLSTDYPIEQAAPDDQHPSGGRASSSDREVQAHSGTFSKSITQDHHRMMRALLAQPVALRWLTFNGLLDSLDLDHDLLDKLLQLSVFSTAKETARLMKVARKADSAQEWSDGQRPEEEDKAHRREVSRLVKDTLRLRAGPSGGAGEPGKPVDIGVVAIVEKLLLVRASVFLTGVPGQCSKRSSFTNQVVLHRQRLIDRSFLDTGVLTDYDYPGNPSPSLQRFNLVEFWGPSE</sequence>
<dbReference type="AlphaFoldDB" id="A0A180GZY8"/>
<evidence type="ECO:0000256" key="1">
    <source>
        <dbReference type="SAM" id="MobiDB-lite"/>
    </source>
</evidence>
<evidence type="ECO:0000313" key="3">
    <source>
        <dbReference type="EMBL" id="OAV97878.1"/>
    </source>
</evidence>
<feature type="transmembrane region" description="Helical" evidence="2">
    <location>
        <begin position="44"/>
        <end position="62"/>
    </location>
</feature>
<feature type="region of interest" description="Disordered" evidence="1">
    <location>
        <begin position="112"/>
        <end position="146"/>
    </location>
</feature>
<dbReference type="Proteomes" id="UP000005240">
    <property type="component" value="Unassembled WGS sequence"/>
</dbReference>
<keyword evidence="2" id="KW-0812">Transmembrane</keyword>
<evidence type="ECO:0000313" key="5">
    <source>
        <dbReference type="Proteomes" id="UP000005240"/>
    </source>
</evidence>
<dbReference type="VEuPathDB" id="FungiDB:PTTG_07317"/>